<dbReference type="AlphaFoldDB" id="A0A7G6YBH3"/>
<dbReference type="Proteomes" id="UP000515511">
    <property type="component" value="Chromosome"/>
</dbReference>
<evidence type="ECO:0000313" key="1">
    <source>
        <dbReference type="EMBL" id="QNE35838.1"/>
    </source>
</evidence>
<organism evidence="1 2">
    <name type="scientific">Leifsonia shinshuensis</name>
    <dbReference type="NCBI Taxonomy" id="150026"/>
    <lineage>
        <taxon>Bacteria</taxon>
        <taxon>Bacillati</taxon>
        <taxon>Actinomycetota</taxon>
        <taxon>Actinomycetes</taxon>
        <taxon>Micrococcales</taxon>
        <taxon>Microbacteriaceae</taxon>
        <taxon>Leifsonia</taxon>
    </lineage>
</organism>
<dbReference type="KEGG" id="lse:F1C12_12350"/>
<reference evidence="2" key="1">
    <citation type="submission" date="2019-09" db="EMBL/GenBank/DDBJ databases">
        <title>Antimicrobial potential of Antarctic Bacteria.</title>
        <authorList>
            <person name="Benaud N."/>
            <person name="Edwards R.J."/>
            <person name="Ferrari B.C."/>
        </authorList>
    </citation>
    <scope>NUCLEOTIDE SEQUENCE [LARGE SCALE GENOMIC DNA]</scope>
    <source>
        <strain evidence="2">INR9</strain>
    </source>
</reference>
<name>A0A7G6YBH3_9MICO</name>
<accession>A0A7G6YBH3</accession>
<dbReference type="RefSeq" id="WP_185275305.1">
    <property type="nucleotide sequence ID" value="NZ_CP043641.1"/>
</dbReference>
<dbReference type="EMBL" id="CP043641">
    <property type="protein sequence ID" value="QNE35838.1"/>
    <property type="molecule type" value="Genomic_DNA"/>
</dbReference>
<sequence>MDRVTETYFAAFDLIVDGDDIYARPNVPDGQRIVELEGHIADDLAAATRAENHLRRCLRLCDGYRELVHHDIEVPEVLDTVWRTALVSYAEAFATDDGAGTRLSDELTATLGPASPAHTALLLQNDQYLRAHYGADSTKTFAVVADAPRHAREVLAVGAVEMPFGRSHAVDVRTLELLAARALAIAENRRRTSEHRVAVEVADDPVDTVCEMNELRFTLG</sequence>
<gene>
    <name evidence="1" type="ORF">F1C12_12350</name>
</gene>
<proteinExistence type="predicted"/>
<evidence type="ECO:0000313" key="2">
    <source>
        <dbReference type="Proteomes" id="UP000515511"/>
    </source>
</evidence>
<protein>
    <submittedName>
        <fullName evidence="1">Uncharacterized protein</fullName>
    </submittedName>
</protein>